<feature type="chain" id="PRO_5042118579" evidence="1">
    <location>
        <begin position="24"/>
        <end position="189"/>
    </location>
</feature>
<gene>
    <name evidence="2" type="ORF">LKD81_07120</name>
</gene>
<evidence type="ECO:0000313" key="2">
    <source>
        <dbReference type="EMBL" id="MCC2230772.1"/>
    </source>
</evidence>
<dbReference type="Proteomes" id="UP001198182">
    <property type="component" value="Unassembled WGS sequence"/>
</dbReference>
<name>A0AAE3E9Y8_9FIRM</name>
<keyword evidence="1" id="KW-0732">Signal</keyword>
<dbReference type="AlphaFoldDB" id="A0AAE3E9Y8"/>
<evidence type="ECO:0000313" key="3">
    <source>
        <dbReference type="Proteomes" id="UP001198182"/>
    </source>
</evidence>
<proteinExistence type="predicted"/>
<feature type="signal peptide" evidence="1">
    <location>
        <begin position="1"/>
        <end position="23"/>
    </location>
</feature>
<reference evidence="2" key="1">
    <citation type="submission" date="2021-10" db="EMBL/GenBank/DDBJ databases">
        <title>Anaerobic single-cell dispensing facilitates the cultivation of human gut bacteria.</title>
        <authorList>
            <person name="Afrizal A."/>
        </authorList>
    </citation>
    <scope>NUCLEOTIDE SEQUENCE</scope>
    <source>
        <strain evidence="2">CLA-AA-H215</strain>
    </source>
</reference>
<dbReference type="RefSeq" id="WP_308453410.1">
    <property type="nucleotide sequence ID" value="NZ_JAJEQR010000016.1"/>
</dbReference>
<organism evidence="2 3">
    <name type="scientific">Hominifimenecus microfluidus</name>
    <dbReference type="NCBI Taxonomy" id="2885348"/>
    <lineage>
        <taxon>Bacteria</taxon>
        <taxon>Bacillati</taxon>
        <taxon>Bacillota</taxon>
        <taxon>Clostridia</taxon>
        <taxon>Lachnospirales</taxon>
        <taxon>Lachnospiraceae</taxon>
        <taxon>Hominifimenecus</taxon>
    </lineage>
</organism>
<sequence length="189" mass="19622">MYKQMYPVLLASFLLAGCTSTGGTNTTVIALEPTEGTVKVAAEDANGETIVVEYDASEVPASALETTEEAGMVAALPASSEAESESQQVAVQPASAVASSSAAAETSTEESSSVEETTVPADGFIATGMVRCISDGARVRETPRGTILGNLSYGDTVQTDGETENGWIHIKSEMFGIGYVYQDFVTSVQ</sequence>
<dbReference type="PROSITE" id="PS51257">
    <property type="entry name" value="PROKAR_LIPOPROTEIN"/>
    <property type="match status" value="1"/>
</dbReference>
<protein>
    <submittedName>
        <fullName evidence="2">SH3 domain-containing protein</fullName>
    </submittedName>
</protein>
<dbReference type="Gene3D" id="2.30.30.40">
    <property type="entry name" value="SH3 Domains"/>
    <property type="match status" value="1"/>
</dbReference>
<accession>A0AAE3E9Y8</accession>
<comment type="caution">
    <text evidence="2">The sequence shown here is derived from an EMBL/GenBank/DDBJ whole genome shotgun (WGS) entry which is preliminary data.</text>
</comment>
<evidence type="ECO:0000256" key="1">
    <source>
        <dbReference type="SAM" id="SignalP"/>
    </source>
</evidence>
<dbReference type="EMBL" id="JAJEQR010000016">
    <property type="protein sequence ID" value="MCC2230772.1"/>
    <property type="molecule type" value="Genomic_DNA"/>
</dbReference>
<keyword evidence="3" id="KW-1185">Reference proteome</keyword>